<dbReference type="EMBL" id="LLZZ01000175">
    <property type="protein sequence ID" value="KTA96039.1"/>
    <property type="molecule type" value="Genomic_DNA"/>
</dbReference>
<dbReference type="VEuPathDB" id="FungiDB:GVI51_H10087"/>
<evidence type="ECO:0000313" key="2">
    <source>
        <dbReference type="EMBL" id="KTA96039.1"/>
    </source>
</evidence>
<sequence length="84" mass="10302">MSTGNDKKSTMRYVLTLKERRELEGKGITMMHRVEDFMDRIYWMYYIHMPYYLMTSFDAFCLHTFFLMIFSLSLFGIVKYCFFL</sequence>
<dbReference type="VEuPathDB" id="FungiDB:B1J91_H10202g"/>
<name>A0A0W0DUX9_CANGB</name>
<dbReference type="VEuPathDB" id="FungiDB:GW608_H10241"/>
<dbReference type="VEuPathDB" id="FungiDB:CAGL0H10202g"/>
<evidence type="ECO:0000313" key="4">
    <source>
        <dbReference type="Proteomes" id="UP000054886"/>
    </source>
</evidence>
<dbReference type="EMBL" id="LLZZ01000160">
    <property type="protein sequence ID" value="KTA97441.1"/>
    <property type="molecule type" value="Genomic_DNA"/>
</dbReference>
<dbReference type="GO" id="GO:0090154">
    <property type="term" value="P:positive regulation of sphingolipid biosynthetic process"/>
    <property type="evidence" value="ECO:0007669"/>
    <property type="project" value="EnsemblFungi"/>
</dbReference>
<dbReference type="OMA" id="YYVHLPF"/>
<dbReference type="GO" id="GO:0016740">
    <property type="term" value="F:transferase activity"/>
    <property type="evidence" value="ECO:0007669"/>
    <property type="project" value="UniProtKB-KW"/>
</dbReference>
<gene>
    <name evidence="3" type="ORF">AO440_002331</name>
    <name evidence="2" type="ORF">AO440_005439</name>
</gene>
<dbReference type="Proteomes" id="UP000054886">
    <property type="component" value="Unassembled WGS sequence"/>
</dbReference>
<proteinExistence type="predicted"/>
<keyword evidence="1" id="KW-1133">Transmembrane helix</keyword>
<dbReference type="AlphaFoldDB" id="A0A0W0DUX9"/>
<protein>
    <submittedName>
        <fullName evidence="2">Serine palmitoyltransferase-regulating protein TSC3</fullName>
    </submittedName>
</protein>
<dbReference type="OrthoDB" id="4065448at2759"/>
<reference evidence="2 4" key="1">
    <citation type="submission" date="2015-10" db="EMBL/GenBank/DDBJ databases">
        <title>Draft genomes sequences of Candida glabrata isolates 1A, 1B, 2A, 2B, 3A and 3B.</title>
        <authorList>
            <person name="Haavelsrud O.E."/>
            <person name="Gaustad P."/>
        </authorList>
    </citation>
    <scope>NUCLEOTIDE SEQUENCE [LARGE SCALE GENOMIC DNA]</scope>
    <source>
        <strain evidence="2">910700640</strain>
    </source>
</reference>
<feature type="transmembrane region" description="Helical" evidence="1">
    <location>
        <begin position="51"/>
        <end position="78"/>
    </location>
</feature>
<evidence type="ECO:0000313" key="3">
    <source>
        <dbReference type="EMBL" id="KTA97441.1"/>
    </source>
</evidence>
<keyword evidence="1" id="KW-0472">Membrane</keyword>
<dbReference type="GO" id="GO:0017059">
    <property type="term" value="C:serine palmitoyltransferase complex"/>
    <property type="evidence" value="ECO:0007669"/>
    <property type="project" value="EnsemblFungi"/>
</dbReference>
<dbReference type="GO" id="GO:0006666">
    <property type="term" value="P:3-keto-sphinganine metabolic process"/>
    <property type="evidence" value="ECO:0007669"/>
    <property type="project" value="EnsemblFungi"/>
</dbReference>
<dbReference type="GO" id="GO:0016020">
    <property type="term" value="C:membrane"/>
    <property type="evidence" value="ECO:0007669"/>
    <property type="project" value="GOC"/>
</dbReference>
<keyword evidence="2" id="KW-0808">Transferase</keyword>
<dbReference type="GO" id="GO:0008047">
    <property type="term" value="F:enzyme activator activity"/>
    <property type="evidence" value="ECO:0007669"/>
    <property type="project" value="EnsemblFungi"/>
</dbReference>
<organism evidence="2 4">
    <name type="scientific">Candida glabrata</name>
    <name type="common">Yeast</name>
    <name type="synonym">Torulopsis glabrata</name>
    <dbReference type="NCBI Taxonomy" id="5478"/>
    <lineage>
        <taxon>Eukaryota</taxon>
        <taxon>Fungi</taxon>
        <taxon>Dikarya</taxon>
        <taxon>Ascomycota</taxon>
        <taxon>Saccharomycotina</taxon>
        <taxon>Saccharomycetes</taxon>
        <taxon>Saccharomycetales</taxon>
        <taxon>Saccharomycetaceae</taxon>
        <taxon>Nakaseomyces</taxon>
    </lineage>
</organism>
<keyword evidence="1" id="KW-0812">Transmembrane</keyword>
<accession>A0A0W0DUX9</accession>
<comment type="caution">
    <text evidence="2">The sequence shown here is derived from an EMBL/GenBank/DDBJ whole genome shotgun (WGS) entry which is preliminary data.</text>
</comment>
<dbReference type="VEuPathDB" id="FungiDB:GWK60_H10153"/>
<evidence type="ECO:0000256" key="1">
    <source>
        <dbReference type="SAM" id="Phobius"/>
    </source>
</evidence>